<feature type="domain" description="Acyl-CoA oxidase/dehydrogenase middle" evidence="1">
    <location>
        <begin position="88"/>
        <end position="169"/>
    </location>
</feature>
<accession>A0ABY4QYX0</accession>
<reference evidence="2" key="1">
    <citation type="journal article" date="2018" name="Int. J. Syst. Evol. Microbiol.">
        <title>Jatrophihabitans telluris sp. nov., isolated from sediment soil of lava forest wetlands and the emended description of the genus Jatrophihabitans.</title>
        <authorList>
            <person name="Lee K.C."/>
            <person name="Suh M.K."/>
            <person name="Eom M.K."/>
            <person name="Kim K.K."/>
            <person name="Kim J.S."/>
            <person name="Kim D.S."/>
            <person name="Ko S.H."/>
            <person name="Shin Y.K."/>
            <person name="Lee J.S."/>
        </authorList>
    </citation>
    <scope>NUCLEOTIDE SEQUENCE</scope>
    <source>
        <strain evidence="2">N237</strain>
    </source>
</reference>
<keyword evidence="3" id="KW-1185">Reference proteome</keyword>
<dbReference type="InterPro" id="IPR046373">
    <property type="entry name" value="Acyl-CoA_Oxase/DH_mid-dom_sf"/>
</dbReference>
<protein>
    <recommendedName>
        <fullName evidence="1">Acyl-CoA oxidase/dehydrogenase middle domain-containing protein</fullName>
    </recommendedName>
</protein>
<organism evidence="2 3">
    <name type="scientific">Jatrophihabitans telluris</name>
    <dbReference type="NCBI Taxonomy" id="2038343"/>
    <lineage>
        <taxon>Bacteria</taxon>
        <taxon>Bacillati</taxon>
        <taxon>Actinomycetota</taxon>
        <taxon>Actinomycetes</taxon>
        <taxon>Jatrophihabitantales</taxon>
        <taxon>Jatrophihabitantaceae</taxon>
        <taxon>Jatrophihabitans</taxon>
    </lineage>
</organism>
<gene>
    <name evidence="2" type="ORF">M6D93_02245</name>
</gene>
<dbReference type="EMBL" id="CP097332">
    <property type="protein sequence ID" value="UQX88833.1"/>
    <property type="molecule type" value="Genomic_DNA"/>
</dbReference>
<dbReference type="InterPro" id="IPR009100">
    <property type="entry name" value="AcylCoA_DH/oxidase_NM_dom_sf"/>
</dbReference>
<dbReference type="SUPFAM" id="SSF56645">
    <property type="entry name" value="Acyl-CoA dehydrogenase NM domain-like"/>
    <property type="match status" value="1"/>
</dbReference>
<evidence type="ECO:0000313" key="2">
    <source>
        <dbReference type="EMBL" id="UQX88833.1"/>
    </source>
</evidence>
<dbReference type="Proteomes" id="UP001056336">
    <property type="component" value="Chromosome"/>
</dbReference>
<dbReference type="InterPro" id="IPR006091">
    <property type="entry name" value="Acyl-CoA_Oxase/DH_mid-dom"/>
</dbReference>
<name>A0ABY4QYX0_9ACTN</name>
<dbReference type="Gene3D" id="2.40.110.10">
    <property type="entry name" value="Butyryl-CoA Dehydrogenase, subunit A, domain 2"/>
    <property type="match status" value="1"/>
</dbReference>
<dbReference type="RefSeq" id="WP_249772614.1">
    <property type="nucleotide sequence ID" value="NZ_CP097332.1"/>
</dbReference>
<proteinExistence type="predicted"/>
<sequence>MSAEPGLRARFDDLIATGAGELPLPGKGQTLQRWQFLAAVAAEDVGLVKLVESHADALAILAELGAPAPAADTSWAVWAAEPPSARLRVSSPQPPASGVSSAVTVSGRKAWCSGGPWLTHALVTAWTADERQCLVAIRLDHDGVSVTDEGWAAVGMGRVPSGDVLFDDVPATLVGAPGDYVDRAGFWHGGAGVAACWFGGVVPFVAALAGAVDSRDDPHSAAHFGAIDVSATSVGALLRATASWIDENPSAPAMIAALRAREAAEQHVQLVLGRAGRALGAGPLCRDPDLAQRFADLAVFVRQSHAERDLATLGRAVAHEHRAEWRL</sequence>
<evidence type="ECO:0000313" key="3">
    <source>
        <dbReference type="Proteomes" id="UP001056336"/>
    </source>
</evidence>
<evidence type="ECO:0000259" key="1">
    <source>
        <dbReference type="Pfam" id="PF02770"/>
    </source>
</evidence>
<reference evidence="2" key="2">
    <citation type="submission" date="2022-05" db="EMBL/GenBank/DDBJ databases">
        <authorList>
            <person name="Kim J.-S."/>
            <person name="Lee K."/>
            <person name="Suh M."/>
            <person name="Eom M."/>
            <person name="Kim J.-S."/>
            <person name="Kim D.-S."/>
            <person name="Ko S.-H."/>
            <person name="Shin Y."/>
            <person name="Lee J.-S."/>
        </authorList>
    </citation>
    <scope>NUCLEOTIDE SEQUENCE</scope>
    <source>
        <strain evidence="2">N237</strain>
    </source>
</reference>
<dbReference type="Pfam" id="PF02770">
    <property type="entry name" value="Acyl-CoA_dh_M"/>
    <property type="match status" value="1"/>
</dbReference>